<gene>
    <name evidence="1" type="ORF">ANE_LOCUS10139</name>
</gene>
<dbReference type="Proteomes" id="UP000489600">
    <property type="component" value="Unassembled WGS sequence"/>
</dbReference>
<accession>A0A565BEA1</accession>
<organism evidence="1 2">
    <name type="scientific">Arabis nemorensis</name>
    <dbReference type="NCBI Taxonomy" id="586526"/>
    <lineage>
        <taxon>Eukaryota</taxon>
        <taxon>Viridiplantae</taxon>
        <taxon>Streptophyta</taxon>
        <taxon>Embryophyta</taxon>
        <taxon>Tracheophyta</taxon>
        <taxon>Spermatophyta</taxon>
        <taxon>Magnoliopsida</taxon>
        <taxon>eudicotyledons</taxon>
        <taxon>Gunneridae</taxon>
        <taxon>Pentapetalae</taxon>
        <taxon>rosids</taxon>
        <taxon>malvids</taxon>
        <taxon>Brassicales</taxon>
        <taxon>Brassicaceae</taxon>
        <taxon>Arabideae</taxon>
        <taxon>Arabis</taxon>
    </lineage>
</organism>
<evidence type="ECO:0000313" key="2">
    <source>
        <dbReference type="Proteomes" id="UP000489600"/>
    </source>
</evidence>
<comment type="caution">
    <text evidence="1">The sequence shown here is derived from an EMBL/GenBank/DDBJ whole genome shotgun (WGS) entry which is preliminary data.</text>
</comment>
<dbReference type="OrthoDB" id="1735381at2759"/>
<protein>
    <submittedName>
        <fullName evidence="1">Uncharacterized protein</fullName>
    </submittedName>
</protein>
<dbReference type="AlphaFoldDB" id="A0A565BEA1"/>
<keyword evidence="2" id="KW-1185">Reference proteome</keyword>
<evidence type="ECO:0000313" key="1">
    <source>
        <dbReference type="EMBL" id="VVA99694.1"/>
    </source>
</evidence>
<reference evidence="1" key="1">
    <citation type="submission" date="2019-07" db="EMBL/GenBank/DDBJ databases">
        <authorList>
            <person name="Dittberner H."/>
        </authorList>
    </citation>
    <scope>NUCLEOTIDE SEQUENCE [LARGE SCALE GENOMIC DNA]</scope>
</reference>
<sequence>MHYDKELTSNGKSPEGLKADGSLLMKVFGVLAGRDPKRVRSIICDLPIVRDLLQGDLLSDDSIIFFDCK</sequence>
<proteinExistence type="predicted"/>
<name>A0A565BEA1_9BRAS</name>
<dbReference type="EMBL" id="CABITT030000003">
    <property type="protein sequence ID" value="VVA99694.1"/>
    <property type="molecule type" value="Genomic_DNA"/>
</dbReference>